<protein>
    <recommendedName>
        <fullName evidence="1">SMCHD1 ribosomal S5 domain-containing protein</fullName>
    </recommendedName>
</protein>
<accession>L1J9N5</accession>
<dbReference type="InterPro" id="IPR036890">
    <property type="entry name" value="HATPase_C_sf"/>
</dbReference>
<evidence type="ECO:0000313" key="4">
    <source>
        <dbReference type="Proteomes" id="UP000011087"/>
    </source>
</evidence>
<dbReference type="HOGENOM" id="CLU_274113_0_0_1"/>
<evidence type="ECO:0000313" key="3">
    <source>
        <dbReference type="EnsemblProtists" id="EKX44775"/>
    </source>
</evidence>
<organism evidence="2">
    <name type="scientific">Guillardia theta (strain CCMP2712)</name>
    <name type="common">Cryptophyte</name>
    <dbReference type="NCBI Taxonomy" id="905079"/>
    <lineage>
        <taxon>Eukaryota</taxon>
        <taxon>Cryptophyceae</taxon>
        <taxon>Pyrenomonadales</taxon>
        <taxon>Geminigeraceae</taxon>
        <taxon>Guillardia</taxon>
    </lineage>
</organism>
<dbReference type="InterPro" id="IPR038892">
    <property type="entry name" value="SMCHD1"/>
</dbReference>
<dbReference type="KEGG" id="gtt:GUITHDRAFT_109200"/>
<reference evidence="4" key="2">
    <citation type="submission" date="2012-11" db="EMBL/GenBank/DDBJ databases">
        <authorList>
            <person name="Kuo A."/>
            <person name="Curtis B.A."/>
            <person name="Tanifuji G."/>
            <person name="Burki F."/>
            <person name="Gruber A."/>
            <person name="Irimia M."/>
            <person name="Maruyama S."/>
            <person name="Arias M.C."/>
            <person name="Ball S.G."/>
            <person name="Gile G.H."/>
            <person name="Hirakawa Y."/>
            <person name="Hopkins J.F."/>
            <person name="Rensing S.A."/>
            <person name="Schmutz J."/>
            <person name="Symeonidi A."/>
            <person name="Elias M."/>
            <person name="Eveleigh R.J."/>
            <person name="Herman E.K."/>
            <person name="Klute M.J."/>
            <person name="Nakayama T."/>
            <person name="Obornik M."/>
            <person name="Reyes-Prieto A."/>
            <person name="Armbrust E.V."/>
            <person name="Aves S.J."/>
            <person name="Beiko R.G."/>
            <person name="Coutinho P."/>
            <person name="Dacks J.B."/>
            <person name="Durnford D.G."/>
            <person name="Fast N.M."/>
            <person name="Green B.R."/>
            <person name="Grisdale C."/>
            <person name="Hempe F."/>
            <person name="Henrissat B."/>
            <person name="Hoppner M.P."/>
            <person name="Ishida K.-I."/>
            <person name="Kim E."/>
            <person name="Koreny L."/>
            <person name="Kroth P.G."/>
            <person name="Liu Y."/>
            <person name="Malik S.-B."/>
            <person name="Maier U.G."/>
            <person name="McRose D."/>
            <person name="Mock T."/>
            <person name="Neilson J.A."/>
            <person name="Onodera N.T."/>
            <person name="Poole A.M."/>
            <person name="Pritham E.J."/>
            <person name="Richards T.A."/>
            <person name="Rocap G."/>
            <person name="Roy S.W."/>
            <person name="Sarai C."/>
            <person name="Schaack S."/>
            <person name="Shirato S."/>
            <person name="Slamovits C.H."/>
            <person name="Spencer D.F."/>
            <person name="Suzuki S."/>
            <person name="Worden A.Z."/>
            <person name="Zauner S."/>
            <person name="Barry K."/>
            <person name="Bell C."/>
            <person name="Bharti A.K."/>
            <person name="Crow J.A."/>
            <person name="Grimwood J."/>
            <person name="Kramer R."/>
            <person name="Lindquist E."/>
            <person name="Lucas S."/>
            <person name="Salamov A."/>
            <person name="McFadden G.I."/>
            <person name="Lane C.E."/>
            <person name="Keeling P.J."/>
            <person name="Gray M.W."/>
            <person name="Grigoriev I.V."/>
            <person name="Archibald J.M."/>
        </authorList>
    </citation>
    <scope>NUCLEOTIDE SEQUENCE</scope>
    <source>
        <strain evidence="4">CCMP2712</strain>
    </source>
</reference>
<reference evidence="2 4" key="1">
    <citation type="journal article" date="2012" name="Nature">
        <title>Algal genomes reveal evolutionary mosaicism and the fate of nucleomorphs.</title>
        <authorList>
            <consortium name="DOE Joint Genome Institute"/>
            <person name="Curtis B.A."/>
            <person name="Tanifuji G."/>
            <person name="Burki F."/>
            <person name="Gruber A."/>
            <person name="Irimia M."/>
            <person name="Maruyama S."/>
            <person name="Arias M.C."/>
            <person name="Ball S.G."/>
            <person name="Gile G.H."/>
            <person name="Hirakawa Y."/>
            <person name="Hopkins J.F."/>
            <person name="Kuo A."/>
            <person name="Rensing S.A."/>
            <person name="Schmutz J."/>
            <person name="Symeonidi A."/>
            <person name="Elias M."/>
            <person name="Eveleigh R.J."/>
            <person name="Herman E.K."/>
            <person name="Klute M.J."/>
            <person name="Nakayama T."/>
            <person name="Obornik M."/>
            <person name="Reyes-Prieto A."/>
            <person name="Armbrust E.V."/>
            <person name="Aves S.J."/>
            <person name="Beiko R.G."/>
            <person name="Coutinho P."/>
            <person name="Dacks J.B."/>
            <person name="Durnford D.G."/>
            <person name="Fast N.M."/>
            <person name="Green B.R."/>
            <person name="Grisdale C.J."/>
            <person name="Hempel F."/>
            <person name="Henrissat B."/>
            <person name="Hoppner M.P."/>
            <person name="Ishida K."/>
            <person name="Kim E."/>
            <person name="Koreny L."/>
            <person name="Kroth P.G."/>
            <person name="Liu Y."/>
            <person name="Malik S.B."/>
            <person name="Maier U.G."/>
            <person name="McRose D."/>
            <person name="Mock T."/>
            <person name="Neilson J.A."/>
            <person name="Onodera N.T."/>
            <person name="Poole A.M."/>
            <person name="Pritham E.J."/>
            <person name="Richards T.A."/>
            <person name="Rocap G."/>
            <person name="Roy S.W."/>
            <person name="Sarai C."/>
            <person name="Schaack S."/>
            <person name="Shirato S."/>
            <person name="Slamovits C.H."/>
            <person name="Spencer D.F."/>
            <person name="Suzuki S."/>
            <person name="Worden A.Z."/>
            <person name="Zauner S."/>
            <person name="Barry K."/>
            <person name="Bell C."/>
            <person name="Bharti A.K."/>
            <person name="Crow J.A."/>
            <person name="Grimwood J."/>
            <person name="Kramer R."/>
            <person name="Lindquist E."/>
            <person name="Lucas S."/>
            <person name="Salamov A."/>
            <person name="McFadden G.I."/>
            <person name="Lane C.E."/>
            <person name="Keeling P.J."/>
            <person name="Gray M.W."/>
            <person name="Grigoriev I.V."/>
            <person name="Archibald J.M."/>
        </authorList>
    </citation>
    <scope>NUCLEOTIDE SEQUENCE</scope>
    <source>
        <strain evidence="2 4">CCMP2712</strain>
    </source>
</reference>
<dbReference type="GO" id="GO:0006302">
    <property type="term" value="P:double-strand break repair"/>
    <property type="evidence" value="ECO:0007669"/>
    <property type="project" value="InterPro"/>
</dbReference>
<dbReference type="Gene3D" id="3.30.565.10">
    <property type="entry name" value="Histidine kinase-like ATPase, C-terminal domain"/>
    <property type="match status" value="1"/>
</dbReference>
<dbReference type="PANTHER" id="PTHR22640">
    <property type="entry name" value="STRUCTURAL MAINTENANCE OF CHROMOSOMES FLEXIBLE HINGE DOMAIN-CONTAINING PROTEIN 1"/>
    <property type="match status" value="1"/>
</dbReference>
<dbReference type="Proteomes" id="UP000011087">
    <property type="component" value="Unassembled WGS sequence"/>
</dbReference>
<gene>
    <name evidence="2" type="ORF">GUITHDRAFT_109200</name>
</gene>
<dbReference type="PaxDb" id="55529-EKX44775"/>
<dbReference type="PANTHER" id="PTHR22640:SF2">
    <property type="entry name" value="STRUCTURAL MAINTENANCE OF CHROMOSOMES FLEXIBLE HINGE DOMAIN-CONTAINING PROTEIN 1"/>
    <property type="match status" value="1"/>
</dbReference>
<keyword evidence="4" id="KW-1185">Reference proteome</keyword>
<dbReference type="RefSeq" id="XP_005831755.1">
    <property type="nucleotide sequence ID" value="XM_005831698.1"/>
</dbReference>
<sequence length="1171" mass="133170">MPTDKKSIEVTILTSKKIKEKNPNITSPLILKYKSSLSLQDILTEVNKKLGLSGKEGFKLCAATGRGRELADNDELNSCISNGKCRLRFVQDVNDVCMGIMSTAPEKPRFKEGATCDYSLLSAVAELLDNSIEAVMRNGMDEKTIVICFNVIDKTFSIHDNGVGCEDPERLLRYGSEKAEVSDRYNPKCKTFDRYTCGMFSRYGVGSKKAGHSLGIIINIASKVKGSSLIHSTTDRDEEKWEAESFEQYIDDDDDEISKSYCKIDIDQFKTSLLTTGGSSSTLQGWEEVVNNLGMIYFMFLGDKMPGYHFVARKILKLLDDTCVHREGLNKIRMNTKPEVKRMEDDKRKLQEAMRGCKRAKTSPRLNISCKLIYPDATGLRQEVEASLSKSISCLNTLLSDAAVDCFPIHIELEKGNVDQQEGGSIAMGALFYFPNKDNKETIQYVDRFFGHSSGEDRRFLVFWMGRLLLADQFMPEFMKKDLAESKVPVKCLKRTFGILFLDRGIEPKSNKTSLSDNVNGQDSYLDQLRKALNDTKLVNAYHLWLRLCHRKYDDELTFEDEPTYCEKEGMFVHQKINYCGNEYKIGDYIELSEGDEFKRSKQPKNVKVGQVVKFLKATNDHEGCKGKVVCRVLEKNNRLEEDQRFEIPDWSMKRLSDEDFEARKEKNKCSIVHRVQFVNASKKFTAGDSTSPFQLKCLNHLGKSITVEPECDLIVTPEGGEDQRFKLRYTFSPFLPDADFLQKAGQYTVRAVQQQDSSNPLICDPFRFTIHPGDVKDVELQLEDRDLVKMEHGKESSFKVTLYDEYKNTIPPKVSHKPKIEVASGLVKLDVEHTFEGYAMQMKIVRVESEKCGRFSAKLVVMRDDGEGKETHFNIEISHGAAQSLQVEQSEGLELINRSVLPELTCVVQDGFGNRCTRVDDAILYLTSADLHFADCFISGKVNHGKHTFQTDKQVQSLYFLSPESGQKEATRCSVVRSWDLTKRNRDESGVELEETWNELIAKQLKPIGFLNPFHGFFCVGDWVEVLFKLKTGRNEYHPGRIESVCKEQGGNTWRIKYFKRSDSSRLLLPLPDASEVLDPMSLHRRIFVLHESLKDSLDPRALSDSVYFAPCDDCPRQLGASLDVFSHSRDQLLHRRVSMALKRSGSPCNFSICQGGRTERRLKQSMMLP</sequence>
<evidence type="ECO:0000313" key="2">
    <source>
        <dbReference type="EMBL" id="EKX44775.1"/>
    </source>
</evidence>
<dbReference type="OrthoDB" id="1718094at2759"/>
<dbReference type="InterPro" id="IPR055109">
    <property type="entry name" value="SMCHD1_S5"/>
</dbReference>
<dbReference type="EMBL" id="JH993002">
    <property type="protein sequence ID" value="EKX44775.1"/>
    <property type="molecule type" value="Genomic_DNA"/>
</dbReference>
<evidence type="ECO:0000259" key="1">
    <source>
        <dbReference type="Pfam" id="PF22899"/>
    </source>
</evidence>
<name>L1J9N5_GUITC</name>
<dbReference type="AlphaFoldDB" id="L1J9N5"/>
<dbReference type="SUPFAM" id="SSF55874">
    <property type="entry name" value="ATPase domain of HSP90 chaperone/DNA topoisomerase II/histidine kinase"/>
    <property type="match status" value="1"/>
</dbReference>
<reference evidence="3" key="3">
    <citation type="submission" date="2015-06" db="UniProtKB">
        <authorList>
            <consortium name="EnsemblProtists"/>
        </authorList>
    </citation>
    <scope>IDENTIFICATION</scope>
</reference>
<dbReference type="GeneID" id="17301550"/>
<dbReference type="Pfam" id="PF22899">
    <property type="entry name" value="SMCHD1_S5"/>
    <property type="match status" value="1"/>
</dbReference>
<dbReference type="EnsemblProtists" id="EKX44775">
    <property type="protein sequence ID" value="EKX44775"/>
    <property type="gene ID" value="GUITHDRAFT_109200"/>
</dbReference>
<proteinExistence type="predicted"/>
<feature type="domain" description="SMCHD1 ribosomal S5" evidence="1">
    <location>
        <begin position="395"/>
        <end position="552"/>
    </location>
</feature>
<dbReference type="Pfam" id="PF13589">
    <property type="entry name" value="HATPase_c_3"/>
    <property type="match status" value="1"/>
</dbReference>